<organism evidence="1">
    <name type="scientific">Zea mays</name>
    <name type="common">Maize</name>
    <dbReference type="NCBI Taxonomy" id="4577"/>
    <lineage>
        <taxon>Eukaryota</taxon>
        <taxon>Viridiplantae</taxon>
        <taxon>Streptophyta</taxon>
        <taxon>Embryophyta</taxon>
        <taxon>Tracheophyta</taxon>
        <taxon>Spermatophyta</taxon>
        <taxon>Magnoliopsida</taxon>
        <taxon>Liliopsida</taxon>
        <taxon>Poales</taxon>
        <taxon>Poaceae</taxon>
        <taxon>PACMAD clade</taxon>
        <taxon>Panicoideae</taxon>
        <taxon>Andropogonodae</taxon>
        <taxon>Andropogoneae</taxon>
        <taxon>Tripsacinae</taxon>
        <taxon>Zea</taxon>
    </lineage>
</organism>
<gene>
    <name evidence="1" type="ORF">ZEAMMB73_Zm00001d004891</name>
</gene>
<dbReference type="EMBL" id="CM007648">
    <property type="protein sequence ID" value="ONM19755.1"/>
    <property type="molecule type" value="Genomic_DNA"/>
</dbReference>
<evidence type="ECO:0000313" key="1">
    <source>
        <dbReference type="EMBL" id="ONM19755.1"/>
    </source>
</evidence>
<protein>
    <submittedName>
        <fullName evidence="1">GDSL esterase/lipase</fullName>
    </submittedName>
</protein>
<sequence length="92" mass="10338">MTLLVSSIQEQRTRSSFPFQLFCWNLRMVSRNCMTKVLGSFGFTTQAPSAACLKTSPCSAKTHPNWTSSTVWRSTTVPQSFSTYSCTHFARS</sequence>
<dbReference type="AlphaFoldDB" id="A0A1D6EI13"/>
<accession>A0A1D6EI13</accession>
<proteinExistence type="predicted"/>
<name>A0A1D6EI13_MAIZE</name>
<reference evidence="1" key="1">
    <citation type="submission" date="2015-12" db="EMBL/GenBank/DDBJ databases">
        <title>Update maize B73 reference genome by single molecule sequencing technologies.</title>
        <authorList>
            <consortium name="Maize Genome Sequencing Project"/>
            <person name="Ware D."/>
        </authorList>
    </citation>
    <scope>NUCLEOTIDE SEQUENCE [LARGE SCALE GENOMIC DNA]</scope>
    <source>
        <tissue evidence="1">Seedling</tissue>
    </source>
</reference>